<feature type="non-terminal residue" evidence="2">
    <location>
        <position position="1"/>
    </location>
</feature>
<organism evidence="2">
    <name type="scientific">Hordeum vulgare subsp. vulgare</name>
    <name type="common">Domesticated barley</name>
    <dbReference type="NCBI Taxonomy" id="112509"/>
    <lineage>
        <taxon>Eukaryota</taxon>
        <taxon>Viridiplantae</taxon>
        <taxon>Streptophyta</taxon>
        <taxon>Embryophyta</taxon>
        <taxon>Tracheophyta</taxon>
        <taxon>Spermatophyta</taxon>
        <taxon>Magnoliopsida</taxon>
        <taxon>Liliopsida</taxon>
        <taxon>Poales</taxon>
        <taxon>Poaceae</taxon>
        <taxon>BOP clade</taxon>
        <taxon>Pooideae</taxon>
        <taxon>Triticodae</taxon>
        <taxon>Triticeae</taxon>
        <taxon>Hordeinae</taxon>
        <taxon>Hordeum</taxon>
    </lineage>
</organism>
<feature type="compositionally biased region" description="Low complexity" evidence="1">
    <location>
        <begin position="59"/>
        <end position="76"/>
    </location>
</feature>
<proteinExistence type="evidence at transcript level"/>
<name>F2D8B4_HORVV</name>
<dbReference type="AlphaFoldDB" id="F2D8B4"/>
<evidence type="ECO:0000313" key="2">
    <source>
        <dbReference type="EMBL" id="BAJ91335.1"/>
    </source>
</evidence>
<sequence>WVLLRFPKSNGPAPFPARRACTAGSCGAPCPRCSATTISLPRSSSVSLRSRPRSPARPPCASAGATSSPTPSSSNASASTTGSLLCSASLKVMLTASPLSWTRPTVSLLPASPCPRETHPTTTIENTWAAAMALLSWSTSKSARPSCGTLSLADSTAWLFHPGSMTPLQGISVCGAARCCVLMLKMGMCTEIASRVRLNWSWSAAVDTIHRHFALSMTRYLVFGEVFSRPRYQV</sequence>
<evidence type="ECO:0000256" key="1">
    <source>
        <dbReference type="SAM" id="MobiDB-lite"/>
    </source>
</evidence>
<protein>
    <submittedName>
        <fullName evidence="2">Predicted protein</fullName>
    </submittedName>
</protein>
<reference evidence="2" key="1">
    <citation type="journal article" date="2011" name="Plant Physiol.">
        <title>Comprehensive sequence analysis of 24,783 barley full-length cDNAs derived from 12 clone libraries.</title>
        <authorList>
            <person name="Matsumoto T."/>
            <person name="Tanaka T."/>
            <person name="Sakai H."/>
            <person name="Amano N."/>
            <person name="Kanamori H."/>
            <person name="Kurita K."/>
            <person name="Kikuta A."/>
            <person name="Kamiya K."/>
            <person name="Yamamoto M."/>
            <person name="Ikawa H."/>
            <person name="Fujii N."/>
            <person name="Hori K."/>
            <person name="Itoh T."/>
            <person name="Sato K."/>
        </authorList>
    </citation>
    <scope>NUCLEOTIDE SEQUENCE</scope>
    <source>
        <tissue evidence="2">Shoot</tissue>
    </source>
</reference>
<accession>F2D8B4</accession>
<feature type="region of interest" description="Disordered" evidence="1">
    <location>
        <begin position="44"/>
        <end position="76"/>
    </location>
</feature>
<dbReference type="EMBL" id="AK360126">
    <property type="protein sequence ID" value="BAJ91335.1"/>
    <property type="molecule type" value="mRNA"/>
</dbReference>